<dbReference type="PROSITE" id="PS50005">
    <property type="entry name" value="TPR"/>
    <property type="match status" value="1"/>
</dbReference>
<accession>A0ABP8PXV2</accession>
<sequence>MHLVRASFVVSLLLGNVPLGCWAQGQPAVFATSYAAEARADYAEAIAALQAGYTGTYEQNVRLGWLFLLAKDYPSSIAHYQRAVRQRPAALEARFGLLKPLSALGQVEEMFRVYAAILHLDPQNTQANYWTGVLYLNRQAFGAAARHFERVVSLYPFDYDANLALAQTYLHLHKPLVAKALFNQVLLIRPGDAAAIEGLRQLDAPLNPSRPALPLAYTTPATPKHFLLANSLFINFCTR</sequence>
<evidence type="ECO:0000313" key="3">
    <source>
        <dbReference type="EMBL" id="GAA4493170.1"/>
    </source>
</evidence>
<dbReference type="Proteomes" id="UP001501243">
    <property type="component" value="Unassembled WGS sequence"/>
</dbReference>
<dbReference type="EMBL" id="BAABGQ010000002">
    <property type="protein sequence ID" value="GAA4493170.1"/>
    <property type="molecule type" value="Genomic_DNA"/>
</dbReference>
<feature type="repeat" description="TPR" evidence="1">
    <location>
        <begin position="125"/>
        <end position="158"/>
    </location>
</feature>
<comment type="caution">
    <text evidence="3">The sequence shown here is derived from an EMBL/GenBank/DDBJ whole genome shotgun (WGS) entry which is preliminary data.</text>
</comment>
<dbReference type="Gene3D" id="1.25.40.10">
    <property type="entry name" value="Tetratricopeptide repeat domain"/>
    <property type="match status" value="1"/>
</dbReference>
<evidence type="ECO:0000256" key="2">
    <source>
        <dbReference type="SAM" id="SignalP"/>
    </source>
</evidence>
<dbReference type="InterPro" id="IPR019734">
    <property type="entry name" value="TPR_rpt"/>
</dbReference>
<feature type="chain" id="PRO_5045240291" description="Tetratricopeptide repeat protein" evidence="2">
    <location>
        <begin position="24"/>
        <end position="239"/>
    </location>
</feature>
<organism evidence="3 4">
    <name type="scientific">Hymenobacter ginsengisoli</name>
    <dbReference type="NCBI Taxonomy" id="1051626"/>
    <lineage>
        <taxon>Bacteria</taxon>
        <taxon>Pseudomonadati</taxon>
        <taxon>Bacteroidota</taxon>
        <taxon>Cytophagia</taxon>
        <taxon>Cytophagales</taxon>
        <taxon>Hymenobacteraceae</taxon>
        <taxon>Hymenobacter</taxon>
    </lineage>
</organism>
<dbReference type="Pfam" id="PF14559">
    <property type="entry name" value="TPR_19"/>
    <property type="match status" value="1"/>
</dbReference>
<evidence type="ECO:0000256" key="1">
    <source>
        <dbReference type="PROSITE-ProRule" id="PRU00339"/>
    </source>
</evidence>
<name>A0ABP8PXV2_9BACT</name>
<feature type="signal peptide" evidence="2">
    <location>
        <begin position="1"/>
        <end position="23"/>
    </location>
</feature>
<dbReference type="SUPFAM" id="SSF48452">
    <property type="entry name" value="TPR-like"/>
    <property type="match status" value="1"/>
</dbReference>
<reference evidence="4" key="1">
    <citation type="journal article" date="2019" name="Int. J. Syst. Evol. Microbiol.">
        <title>The Global Catalogue of Microorganisms (GCM) 10K type strain sequencing project: providing services to taxonomists for standard genome sequencing and annotation.</title>
        <authorList>
            <consortium name="The Broad Institute Genomics Platform"/>
            <consortium name="The Broad Institute Genome Sequencing Center for Infectious Disease"/>
            <person name="Wu L."/>
            <person name="Ma J."/>
        </authorList>
    </citation>
    <scope>NUCLEOTIDE SEQUENCE [LARGE SCALE GENOMIC DNA]</scope>
    <source>
        <strain evidence="4">JCM 17841</strain>
    </source>
</reference>
<dbReference type="RefSeq" id="WP_208133365.1">
    <property type="nucleotide sequence ID" value="NZ_BAABGQ010000002.1"/>
</dbReference>
<keyword evidence="2" id="KW-0732">Signal</keyword>
<proteinExistence type="predicted"/>
<keyword evidence="1" id="KW-0802">TPR repeat</keyword>
<dbReference type="InterPro" id="IPR011990">
    <property type="entry name" value="TPR-like_helical_dom_sf"/>
</dbReference>
<gene>
    <name evidence="3" type="ORF">GCM10023172_01390</name>
</gene>
<keyword evidence="4" id="KW-1185">Reference proteome</keyword>
<evidence type="ECO:0008006" key="5">
    <source>
        <dbReference type="Google" id="ProtNLM"/>
    </source>
</evidence>
<protein>
    <recommendedName>
        <fullName evidence="5">Tetratricopeptide repeat protein</fullName>
    </recommendedName>
</protein>
<evidence type="ECO:0000313" key="4">
    <source>
        <dbReference type="Proteomes" id="UP001501243"/>
    </source>
</evidence>